<evidence type="ECO:0000313" key="4">
    <source>
        <dbReference type="Proteomes" id="UP001165740"/>
    </source>
</evidence>
<keyword evidence="2" id="KW-0812">Transmembrane</keyword>
<proteinExistence type="predicted"/>
<feature type="transmembrane region" description="Helical" evidence="2">
    <location>
        <begin position="423"/>
        <end position="449"/>
    </location>
</feature>
<keyword evidence="2" id="KW-0472">Membrane</keyword>
<name>A0A9W3APL2_BIOGL</name>
<sequence length="585" mass="66362">MANLMNYWIVFLYCLITTLKICTSQSCIHLVAGQMYNVSQTYSNVNSNVDFNLIPSIGNKYGIANCSVTNVTNCVNHTTNFNAVINGDHVLLTFKADIYIKGIEVILDSQPAKNVCFTITAKLDTFKCTSREIGFQIYIVCIAPDVYPGQQNGVCTLYKKNAQTVISISNTNTPNTPLYNLNCTFSLTQLDSVDNSYVISLKYLTTTKNDSLDISYTDLKIKTWTKDQGVLTLNHSITLTCETSLIPADQITIQRRYLRQTLKTSTNAWRLQHTINMFNCQNVDQYVCIISNKTETRSSELALYPNFECAPRADHLSQESRTFSVQQGHDLFFSSDIFSLNCKDLVFSIWFEERDQVFLARTELYTVSCNNYSLFYCSANVAMYAFRESDYKTYILNIKYRGLETGLQFTVQPTGSDVDYKDAVIGVSVTAGFLLLIVVSLVVVLVCLWRRRENPGRATVNNSRKSSQTILKQELYDDMNQSENYHHSYGEHTLQNTPVRRLSSSEEEKYEIMTTGQHLQDQQTRGTTTSPSNYKSNKASAVTKPKNRLAQNSRTEEFAGPTREQELYGNIQDHQPVYGNIDPHS</sequence>
<reference evidence="5" key="1">
    <citation type="submission" date="2025-08" db="UniProtKB">
        <authorList>
            <consortium name="RefSeq"/>
        </authorList>
    </citation>
    <scope>IDENTIFICATION</scope>
</reference>
<evidence type="ECO:0000313" key="5">
    <source>
        <dbReference type="RefSeq" id="XP_055889206.1"/>
    </source>
</evidence>
<dbReference type="RefSeq" id="XP_055889206.1">
    <property type="nucleotide sequence ID" value="XM_056033231.1"/>
</dbReference>
<dbReference type="OrthoDB" id="10302166at2759"/>
<dbReference type="Proteomes" id="UP001165740">
    <property type="component" value="Chromosome 6"/>
</dbReference>
<feature type="region of interest" description="Disordered" evidence="1">
    <location>
        <begin position="488"/>
        <end position="585"/>
    </location>
</feature>
<keyword evidence="4" id="KW-1185">Reference proteome</keyword>
<keyword evidence="3" id="KW-0732">Signal</keyword>
<keyword evidence="2" id="KW-1133">Transmembrane helix</keyword>
<feature type="signal peptide" evidence="3">
    <location>
        <begin position="1"/>
        <end position="24"/>
    </location>
</feature>
<protein>
    <submittedName>
        <fullName evidence="5">Uncharacterized protein LOC106079554</fullName>
    </submittedName>
</protein>
<dbReference type="AlphaFoldDB" id="A0A9W3APL2"/>
<accession>A0A9W3APL2</accession>
<feature type="chain" id="PRO_5040726242" evidence="3">
    <location>
        <begin position="25"/>
        <end position="585"/>
    </location>
</feature>
<feature type="compositionally biased region" description="Polar residues" evidence="1">
    <location>
        <begin position="514"/>
        <end position="540"/>
    </location>
</feature>
<evidence type="ECO:0000256" key="1">
    <source>
        <dbReference type="SAM" id="MobiDB-lite"/>
    </source>
</evidence>
<evidence type="ECO:0000256" key="3">
    <source>
        <dbReference type="SAM" id="SignalP"/>
    </source>
</evidence>
<organism evidence="4 5">
    <name type="scientific">Biomphalaria glabrata</name>
    <name type="common">Bloodfluke planorb</name>
    <name type="synonym">Freshwater snail</name>
    <dbReference type="NCBI Taxonomy" id="6526"/>
    <lineage>
        <taxon>Eukaryota</taxon>
        <taxon>Metazoa</taxon>
        <taxon>Spiralia</taxon>
        <taxon>Lophotrochozoa</taxon>
        <taxon>Mollusca</taxon>
        <taxon>Gastropoda</taxon>
        <taxon>Heterobranchia</taxon>
        <taxon>Euthyneura</taxon>
        <taxon>Panpulmonata</taxon>
        <taxon>Hygrophila</taxon>
        <taxon>Lymnaeoidea</taxon>
        <taxon>Planorbidae</taxon>
        <taxon>Biomphalaria</taxon>
    </lineage>
</organism>
<gene>
    <name evidence="5" type="primary">LOC106079554</name>
</gene>
<evidence type="ECO:0000256" key="2">
    <source>
        <dbReference type="SAM" id="Phobius"/>
    </source>
</evidence>
<dbReference type="GeneID" id="106079554"/>